<evidence type="ECO:0000256" key="8">
    <source>
        <dbReference type="ARBA" id="ARBA00039074"/>
    </source>
</evidence>
<dbReference type="AlphaFoldDB" id="A0A9Q8CKK3"/>
<dbReference type="Gene3D" id="1.20.58.90">
    <property type="match status" value="1"/>
</dbReference>
<evidence type="ECO:0000256" key="10">
    <source>
        <dbReference type="ARBA" id="ARBA00042933"/>
    </source>
</evidence>
<dbReference type="PROSITE" id="PS51191">
    <property type="entry name" value="FEMABX"/>
    <property type="match status" value="1"/>
</dbReference>
<evidence type="ECO:0000256" key="7">
    <source>
        <dbReference type="ARBA" id="ARBA00023316"/>
    </source>
</evidence>
<comment type="similarity">
    <text evidence="2">Belongs to the FemABX family.</text>
</comment>
<dbReference type="RefSeq" id="WP_133417820.1">
    <property type="nucleotide sequence ID" value="NZ_SCWD01000002.1"/>
</dbReference>
<dbReference type="InterPro" id="IPR050644">
    <property type="entry name" value="PG_Glycine_Bridge_Synth"/>
</dbReference>
<keyword evidence="7" id="KW-0961">Cell wall biogenesis/degradation</keyword>
<keyword evidence="12" id="KW-0175">Coiled coil</keyword>
<evidence type="ECO:0000313" key="13">
    <source>
        <dbReference type="EMBL" id="TDM02334.1"/>
    </source>
</evidence>
<dbReference type="PANTHER" id="PTHR36174">
    <property type="entry name" value="LIPID II:GLYCINE GLYCYLTRANSFERASE"/>
    <property type="match status" value="1"/>
</dbReference>
<accession>A0A9Q8CKK3</accession>
<keyword evidence="6" id="KW-0012">Acyltransferase</keyword>
<dbReference type="EMBL" id="SCWD01000002">
    <property type="protein sequence ID" value="TDM02334.1"/>
    <property type="molecule type" value="Genomic_DNA"/>
</dbReference>
<evidence type="ECO:0000256" key="12">
    <source>
        <dbReference type="SAM" id="Coils"/>
    </source>
</evidence>
<dbReference type="Proteomes" id="UP000295280">
    <property type="component" value="Unassembled WGS sequence"/>
</dbReference>
<keyword evidence="14" id="KW-1185">Reference proteome</keyword>
<evidence type="ECO:0000256" key="5">
    <source>
        <dbReference type="ARBA" id="ARBA00022984"/>
    </source>
</evidence>
<sequence>MTVERLTITDETHDAFVKAHPHGDLLQLSKWGEVKKSAGWTSRRIAVGRNGEVAGVAQLLFKKVPRLPYTLCYASRGFVCDYRDHEVVEALLAQAVEVARSERAYSIKIDPDVEVTEVAGLVDYMESIGFKHKGFEDGLSKNYIQPRMTMITNIDQNDEGLIKSFERNNRSRVKLSQKKGTNAYIAGREDLQIFADLMQETGSRDGFLTRDVSYFQNIYDALNPDGDAELVLVKLVPGEVLPKLHEEYKTRAEKKERLGQKEKSQKIDNQLKDLEIQMTKLQKQIDELTEMEKTNPEGKVLSGAILTFSGHKAYYLYGASSNEYRDYLPNYNMQLSMMCYAREKGAKTYDFGGTSNHPDKDSEYFGLWQFKKMWGTRLSAKIGEFDYVLNPYVYQLIEQVKPRVMNFRRKLGRR</sequence>
<dbReference type="GO" id="GO:0009252">
    <property type="term" value="P:peptidoglycan biosynthetic process"/>
    <property type="evidence" value="ECO:0007669"/>
    <property type="project" value="UniProtKB-KW"/>
</dbReference>
<keyword evidence="5" id="KW-0573">Peptidoglycan synthesis</keyword>
<evidence type="ECO:0000256" key="1">
    <source>
        <dbReference type="ARBA" id="ARBA00004496"/>
    </source>
</evidence>
<dbReference type="GO" id="GO:0016755">
    <property type="term" value="F:aminoacyltransferase activity"/>
    <property type="evidence" value="ECO:0007669"/>
    <property type="project" value="InterPro"/>
</dbReference>
<dbReference type="OrthoDB" id="9785911at2"/>
<dbReference type="Pfam" id="PF02388">
    <property type="entry name" value="FemAB"/>
    <property type="match status" value="1"/>
</dbReference>
<evidence type="ECO:0000256" key="9">
    <source>
        <dbReference type="ARBA" id="ARBA00040679"/>
    </source>
</evidence>
<proteinExistence type="inferred from homology"/>
<evidence type="ECO:0000256" key="3">
    <source>
        <dbReference type="ARBA" id="ARBA00022679"/>
    </source>
</evidence>
<gene>
    <name evidence="13" type="ORF">ERX40_07205</name>
</gene>
<evidence type="ECO:0000313" key="14">
    <source>
        <dbReference type="Proteomes" id="UP000295280"/>
    </source>
</evidence>
<comment type="caution">
    <text evidence="13">The sequence shown here is derived from an EMBL/GenBank/DDBJ whole genome shotgun (WGS) entry which is preliminary data.</text>
</comment>
<protein>
    <recommendedName>
        <fullName evidence="9">Lipid II:glycine glycyltransferase</fullName>
        <ecNumber evidence="8">2.3.2.16</ecNumber>
    </recommendedName>
    <alternativeName>
        <fullName evidence="10">Factor essential for expression of methicillin resistance X</fullName>
    </alternativeName>
</protein>
<comment type="catalytic activity">
    <reaction evidence="11">
        <text>beta-D-GlcNAc-(1-&gt;4)-Mur2Ac(oyl-L-Ala-D-isoglutaminyl-L-Lys-D-Ala-D-Ala)-di-trans,octa-cis-undecaprenyl diphosphate + glycyl-tRNA(Gly) = beta-D-GlcNAc-(1-&gt;4)-Mur2Ac(oyl-L-Ala-D-isoglutaminyl-L-Lys-(N(6)-Gly)-D-Ala-D-Ala)-di-trans,octa-cis-undecaprenyl diphosphate + tRNA(Gly) + H(+)</text>
        <dbReference type="Rhea" id="RHEA:30435"/>
        <dbReference type="Rhea" id="RHEA-COMP:9664"/>
        <dbReference type="Rhea" id="RHEA-COMP:9683"/>
        <dbReference type="ChEBI" id="CHEBI:15378"/>
        <dbReference type="ChEBI" id="CHEBI:62233"/>
        <dbReference type="ChEBI" id="CHEBI:62234"/>
        <dbReference type="ChEBI" id="CHEBI:78442"/>
        <dbReference type="ChEBI" id="CHEBI:78522"/>
        <dbReference type="EC" id="2.3.2.16"/>
    </reaction>
</comment>
<evidence type="ECO:0000256" key="2">
    <source>
        <dbReference type="ARBA" id="ARBA00009943"/>
    </source>
</evidence>
<dbReference type="GO" id="GO:0005737">
    <property type="term" value="C:cytoplasm"/>
    <property type="evidence" value="ECO:0007669"/>
    <property type="project" value="UniProtKB-SubCell"/>
</dbReference>
<evidence type="ECO:0000256" key="11">
    <source>
        <dbReference type="ARBA" id="ARBA00048654"/>
    </source>
</evidence>
<organism evidence="13 14">
    <name type="scientific">Macrococcus carouselicus</name>
    <dbReference type="NCBI Taxonomy" id="69969"/>
    <lineage>
        <taxon>Bacteria</taxon>
        <taxon>Bacillati</taxon>
        <taxon>Bacillota</taxon>
        <taxon>Bacilli</taxon>
        <taxon>Bacillales</taxon>
        <taxon>Staphylococcaceae</taxon>
        <taxon>Macrococcus</taxon>
    </lineage>
</organism>
<evidence type="ECO:0000256" key="4">
    <source>
        <dbReference type="ARBA" id="ARBA00022960"/>
    </source>
</evidence>
<reference evidence="13 14" key="1">
    <citation type="submission" date="2019-01" db="EMBL/GenBank/DDBJ databases">
        <title>Draft genome sequences of the type strains of six Macrococcus species.</title>
        <authorList>
            <person name="Mazhar S."/>
            <person name="Altermann E."/>
            <person name="Hill C."/>
            <person name="Mcauliffe O."/>
        </authorList>
    </citation>
    <scope>NUCLEOTIDE SEQUENCE [LARGE SCALE GENOMIC DNA]</scope>
    <source>
        <strain evidence="13 14">ATCC 51828</strain>
    </source>
</reference>
<dbReference type="SUPFAM" id="SSF55729">
    <property type="entry name" value="Acyl-CoA N-acyltransferases (Nat)"/>
    <property type="match status" value="2"/>
</dbReference>
<dbReference type="Gene3D" id="3.40.630.30">
    <property type="match status" value="2"/>
</dbReference>
<dbReference type="GO" id="GO:0008360">
    <property type="term" value="P:regulation of cell shape"/>
    <property type="evidence" value="ECO:0007669"/>
    <property type="project" value="UniProtKB-KW"/>
</dbReference>
<dbReference type="InterPro" id="IPR016181">
    <property type="entry name" value="Acyl_CoA_acyltransferase"/>
</dbReference>
<dbReference type="GO" id="GO:0071555">
    <property type="term" value="P:cell wall organization"/>
    <property type="evidence" value="ECO:0007669"/>
    <property type="project" value="UniProtKB-KW"/>
</dbReference>
<evidence type="ECO:0000256" key="6">
    <source>
        <dbReference type="ARBA" id="ARBA00023315"/>
    </source>
</evidence>
<dbReference type="PANTHER" id="PTHR36174:SF1">
    <property type="entry name" value="LIPID II:GLYCINE GLYCYLTRANSFERASE"/>
    <property type="match status" value="1"/>
</dbReference>
<dbReference type="EC" id="2.3.2.16" evidence="8"/>
<name>A0A9Q8CKK3_9STAP</name>
<dbReference type="InterPro" id="IPR003447">
    <property type="entry name" value="FEMABX"/>
</dbReference>
<feature type="coiled-coil region" evidence="12">
    <location>
        <begin position="264"/>
        <end position="291"/>
    </location>
</feature>
<keyword evidence="4" id="KW-0133">Cell shape</keyword>
<keyword evidence="3" id="KW-0808">Transferase</keyword>
<comment type="subcellular location">
    <subcellularLocation>
        <location evidence="1">Cytoplasm</location>
    </subcellularLocation>
</comment>